<dbReference type="AlphaFoldDB" id="A0A2I0AZB5"/>
<evidence type="ECO:0000313" key="2">
    <source>
        <dbReference type="EMBL" id="PKA60890.1"/>
    </source>
</evidence>
<name>A0A2I0AZB5_9ASPA</name>
<organism evidence="2 3">
    <name type="scientific">Apostasia shenzhenica</name>
    <dbReference type="NCBI Taxonomy" id="1088818"/>
    <lineage>
        <taxon>Eukaryota</taxon>
        <taxon>Viridiplantae</taxon>
        <taxon>Streptophyta</taxon>
        <taxon>Embryophyta</taxon>
        <taxon>Tracheophyta</taxon>
        <taxon>Spermatophyta</taxon>
        <taxon>Magnoliopsida</taxon>
        <taxon>Liliopsida</taxon>
        <taxon>Asparagales</taxon>
        <taxon>Orchidaceae</taxon>
        <taxon>Apostasioideae</taxon>
        <taxon>Apostasia</taxon>
    </lineage>
</organism>
<keyword evidence="1" id="KW-1133">Transmembrane helix</keyword>
<keyword evidence="1" id="KW-0472">Membrane</keyword>
<dbReference type="EMBL" id="KZ451935">
    <property type="protein sequence ID" value="PKA60890.1"/>
    <property type="molecule type" value="Genomic_DNA"/>
</dbReference>
<accession>A0A2I0AZB5</accession>
<feature type="transmembrane region" description="Helical" evidence="1">
    <location>
        <begin position="21"/>
        <end position="41"/>
    </location>
</feature>
<keyword evidence="1" id="KW-0812">Transmembrane</keyword>
<evidence type="ECO:0000256" key="1">
    <source>
        <dbReference type="SAM" id="Phobius"/>
    </source>
</evidence>
<dbReference type="PANTHER" id="PTHR35124:SF1">
    <property type="entry name" value="CYTOCHROME P450 FAMILY PROTEIN"/>
    <property type="match status" value="1"/>
</dbReference>
<dbReference type="OrthoDB" id="2015909at2759"/>
<sequence length="577" mass="63661">MSASDEKPPAGGQLRRIVPKLLASVLPLAMLLLWTIVALAVGGSSRPTALHVRDFVGSISVKSTVAGAVKLGGSGGGGGGRWISAYTVPNFTSTLLSRWLTPGGEPCRETLTAAVSIPAFDSSPASSPALLHAGELHELAFFALDESNRHRCLGGDYFEADLSGPQWKSRPPILDHGNGSYSLRLQIHSRFASPNSTFTLSIVLLFRRFDGLKLSTNRFAFRRELRRISIKFDPPSAAFPTLPNLQICRAGAGDFSGTAWSGRWTRLAGNDSCAVDRDGRYRCLPETVPCSPPWCGGGAPLAALESNGWVYSAHCAFRLFDQISAWRCLHGHWLLFWGDSNHVDTIRNLLTFVLGIADGDAIAAVTRRFDRRFVNPLNASESLRITNIFNGHWNETQNYLGLASLAHQPFRDLVRRYFDNPGGGAPDVVVLNSGLHDGVYWRSIRHFAQGAEFAAKFWEELLAGVRRWLPARAPRVFYRRTIAAGGYARELGFNPSKMEAFDGVFLEKLTARGAITGGVVDEFDMTFPWHYDNRCNDGVHYGRKPARARWRDGEIGHQYFVDLMLVHVLLNAFCNGW</sequence>
<gene>
    <name evidence="2" type="ORF">AXF42_Ash006525</name>
</gene>
<evidence type="ECO:0000313" key="3">
    <source>
        <dbReference type="Proteomes" id="UP000236161"/>
    </source>
</evidence>
<proteinExistence type="predicted"/>
<reference evidence="2 3" key="1">
    <citation type="journal article" date="2017" name="Nature">
        <title>The Apostasia genome and the evolution of orchids.</title>
        <authorList>
            <person name="Zhang G.Q."/>
            <person name="Liu K.W."/>
            <person name="Li Z."/>
            <person name="Lohaus R."/>
            <person name="Hsiao Y.Y."/>
            <person name="Niu S.C."/>
            <person name="Wang J.Y."/>
            <person name="Lin Y.C."/>
            <person name="Xu Q."/>
            <person name="Chen L.J."/>
            <person name="Yoshida K."/>
            <person name="Fujiwara S."/>
            <person name="Wang Z.W."/>
            <person name="Zhang Y.Q."/>
            <person name="Mitsuda N."/>
            <person name="Wang M."/>
            <person name="Liu G.H."/>
            <person name="Pecoraro L."/>
            <person name="Huang H.X."/>
            <person name="Xiao X.J."/>
            <person name="Lin M."/>
            <person name="Wu X.Y."/>
            <person name="Wu W.L."/>
            <person name="Chen Y.Y."/>
            <person name="Chang S.B."/>
            <person name="Sakamoto S."/>
            <person name="Ohme-Takagi M."/>
            <person name="Yagi M."/>
            <person name="Zeng S.J."/>
            <person name="Shen C.Y."/>
            <person name="Yeh C.M."/>
            <person name="Luo Y.B."/>
            <person name="Tsai W.C."/>
            <person name="Van de Peer Y."/>
            <person name="Liu Z.J."/>
        </authorList>
    </citation>
    <scope>NUCLEOTIDE SEQUENCE [LARGE SCALE GENOMIC DNA]</scope>
    <source>
        <strain evidence="3">cv. Shenzhen</strain>
        <tissue evidence="2">Stem</tissue>
    </source>
</reference>
<keyword evidence="3" id="KW-1185">Reference proteome</keyword>
<dbReference type="PANTHER" id="PTHR35124">
    <property type="entry name" value="CYTOCHROME P450 FAMILY PROTEIN"/>
    <property type="match status" value="1"/>
</dbReference>
<dbReference type="Proteomes" id="UP000236161">
    <property type="component" value="Unassembled WGS sequence"/>
</dbReference>
<dbReference type="STRING" id="1088818.A0A2I0AZB5"/>
<protein>
    <submittedName>
        <fullName evidence="2">Uncharacterized protein</fullName>
    </submittedName>
</protein>